<dbReference type="AlphaFoldDB" id="A0A2T4GWN3"/>
<comment type="caution">
    <text evidence="1">The sequence shown here is derived from an EMBL/GenBank/DDBJ whole genome shotgun (WGS) entry which is preliminary data.</text>
</comment>
<organism evidence="1 2">
    <name type="scientific">Fusarium culmorum</name>
    <dbReference type="NCBI Taxonomy" id="5516"/>
    <lineage>
        <taxon>Eukaryota</taxon>
        <taxon>Fungi</taxon>
        <taxon>Dikarya</taxon>
        <taxon>Ascomycota</taxon>
        <taxon>Pezizomycotina</taxon>
        <taxon>Sordariomycetes</taxon>
        <taxon>Hypocreomycetidae</taxon>
        <taxon>Hypocreales</taxon>
        <taxon>Nectriaceae</taxon>
        <taxon>Fusarium</taxon>
    </lineage>
</organism>
<dbReference type="EMBL" id="PVEM01000006">
    <property type="protein sequence ID" value="PTD07966.1"/>
    <property type="molecule type" value="Genomic_DNA"/>
</dbReference>
<name>A0A2T4GWN3_FUSCU</name>
<accession>A0A2T4GWN3</accession>
<proteinExistence type="predicted"/>
<reference evidence="1 2" key="1">
    <citation type="submission" date="2018-02" db="EMBL/GenBank/DDBJ databases">
        <title>Fusarium culmorum secondary metabolites in fungal-bacterial-plant interactions.</title>
        <authorList>
            <person name="Schmidt R."/>
        </authorList>
    </citation>
    <scope>NUCLEOTIDE SEQUENCE [LARGE SCALE GENOMIC DNA]</scope>
    <source>
        <strain evidence="1 2">PV</strain>
    </source>
</reference>
<feature type="non-terminal residue" evidence="1">
    <location>
        <position position="1"/>
    </location>
</feature>
<evidence type="ECO:0000313" key="2">
    <source>
        <dbReference type="Proteomes" id="UP000241587"/>
    </source>
</evidence>
<gene>
    <name evidence="1" type="ORF">FCULG_00005739</name>
</gene>
<evidence type="ECO:0000313" key="1">
    <source>
        <dbReference type="EMBL" id="PTD07966.1"/>
    </source>
</evidence>
<dbReference type="OrthoDB" id="10502449at2759"/>
<protein>
    <submittedName>
        <fullName evidence="1">Uncharacterized protein</fullName>
    </submittedName>
</protein>
<sequence>LRLTANALVRKIRAFPKKGVVELSQRYQESLRRRGTVRSAGDTNDTALIVADQVSQATFRIVKVFARSTEGFVIPLTFHHVAFRLFDFMYGWETKYSQQMILPVGESRQAVAAANSVTDEEWHGLAKSRWNAMNQRSRAQGHSIPTDVSLSPGSRLLPHISSSANDSAIGKAVLHSL</sequence>
<keyword evidence="2" id="KW-1185">Reference proteome</keyword>
<dbReference type="Proteomes" id="UP000241587">
    <property type="component" value="Unassembled WGS sequence"/>
</dbReference>
<feature type="non-terminal residue" evidence="1">
    <location>
        <position position="177"/>
    </location>
</feature>